<evidence type="ECO:0000313" key="2">
    <source>
        <dbReference type="EMBL" id="OHE94787.1"/>
    </source>
</evidence>
<keyword evidence="3" id="KW-1185">Reference proteome</keyword>
<feature type="region of interest" description="Disordered" evidence="1">
    <location>
        <begin position="178"/>
        <end position="201"/>
    </location>
</feature>
<name>A0A1G4B068_9PEZI</name>
<dbReference type="AlphaFoldDB" id="A0A1G4B068"/>
<dbReference type="RefSeq" id="XP_022471949.1">
    <property type="nucleotide sequence ID" value="XM_022621523.1"/>
</dbReference>
<accession>A0A1G4B068</accession>
<feature type="non-terminal residue" evidence="2">
    <location>
        <position position="1"/>
    </location>
</feature>
<comment type="caution">
    <text evidence="2">The sequence shown here is derived from an EMBL/GenBank/DDBJ whole genome shotgun (WGS) entry which is preliminary data.</text>
</comment>
<proteinExistence type="predicted"/>
<reference evidence="2 3" key="1">
    <citation type="submission" date="2016-09" db="EMBL/GenBank/DDBJ databases">
        <authorList>
            <person name="Capua I."/>
            <person name="De Benedictis P."/>
            <person name="Joannis T."/>
            <person name="Lombin L.H."/>
            <person name="Cattoli G."/>
        </authorList>
    </citation>
    <scope>NUCLEOTIDE SEQUENCE [LARGE SCALE GENOMIC DNA]</scope>
    <source>
        <strain evidence="2 3">IMI 309357</strain>
    </source>
</reference>
<dbReference type="GeneID" id="34563033"/>
<feature type="region of interest" description="Disordered" evidence="1">
    <location>
        <begin position="23"/>
        <end position="42"/>
    </location>
</feature>
<organism evidence="2 3">
    <name type="scientific">Colletotrichum orchidophilum</name>
    <dbReference type="NCBI Taxonomy" id="1209926"/>
    <lineage>
        <taxon>Eukaryota</taxon>
        <taxon>Fungi</taxon>
        <taxon>Dikarya</taxon>
        <taxon>Ascomycota</taxon>
        <taxon>Pezizomycotina</taxon>
        <taxon>Sordariomycetes</taxon>
        <taxon>Hypocreomycetidae</taxon>
        <taxon>Glomerellales</taxon>
        <taxon>Glomerellaceae</taxon>
        <taxon>Colletotrichum</taxon>
    </lineage>
</organism>
<dbReference type="Proteomes" id="UP000176998">
    <property type="component" value="Unassembled WGS sequence"/>
</dbReference>
<dbReference type="EMBL" id="MJBS01000093">
    <property type="protein sequence ID" value="OHE94787.1"/>
    <property type="molecule type" value="Genomic_DNA"/>
</dbReference>
<gene>
    <name evidence="2" type="ORF">CORC01_09894</name>
</gene>
<evidence type="ECO:0000256" key="1">
    <source>
        <dbReference type="SAM" id="MobiDB-lite"/>
    </source>
</evidence>
<sequence length="228" mass="24703">RTLSYARFYDKIGTRLRGQDYACPNTQATPRGRSQRNPPNDHCSIAPDERLSGPFSPSACPSSRLVMVGSSIGCSVASSLVSQTQECETRDRCKGENGSDLDQIGPSARCCKNCWEDSRCTSCPKVVDLSPQHQSVSGTTRKNAGRFSTAPTASLLQLSAEAEELPADFTLASQPNQRRAAYPHPHGILPQSPLLPPPPPSPDEGCIRANLMSIRTCLCPGARFLWML</sequence>
<evidence type="ECO:0000313" key="3">
    <source>
        <dbReference type="Proteomes" id="UP000176998"/>
    </source>
</evidence>
<protein>
    <submittedName>
        <fullName evidence="2">Uncharacterized protein</fullName>
    </submittedName>
</protein>